<feature type="signal peptide" evidence="6">
    <location>
        <begin position="1"/>
        <end position="21"/>
    </location>
</feature>
<evidence type="ECO:0000256" key="2">
    <source>
        <dbReference type="ARBA" id="ARBA00006275"/>
    </source>
</evidence>
<feature type="domain" description="RagB/SusD" evidence="7">
    <location>
        <begin position="351"/>
        <end position="477"/>
    </location>
</feature>
<keyword evidence="5" id="KW-0998">Cell outer membrane</keyword>
<dbReference type="SUPFAM" id="SSF48452">
    <property type="entry name" value="TPR-like"/>
    <property type="match status" value="1"/>
</dbReference>
<dbReference type="PROSITE" id="PS51257">
    <property type="entry name" value="PROKAR_LIPOPROTEIN"/>
    <property type="match status" value="1"/>
</dbReference>
<evidence type="ECO:0000256" key="6">
    <source>
        <dbReference type="SAM" id="SignalP"/>
    </source>
</evidence>
<dbReference type="InterPro" id="IPR033985">
    <property type="entry name" value="SusD-like_N"/>
</dbReference>
<dbReference type="GO" id="GO:0009279">
    <property type="term" value="C:cell outer membrane"/>
    <property type="evidence" value="ECO:0007669"/>
    <property type="project" value="UniProtKB-SubCell"/>
</dbReference>
<dbReference type="Pfam" id="PF14322">
    <property type="entry name" value="SusD-like_3"/>
    <property type="match status" value="1"/>
</dbReference>
<feature type="chain" id="PRO_5039621521" evidence="6">
    <location>
        <begin position="22"/>
        <end position="485"/>
    </location>
</feature>
<comment type="caution">
    <text evidence="9">The sequence shown here is derived from an EMBL/GenBank/DDBJ whole genome shotgun (WGS) entry which is preliminary data.</text>
</comment>
<feature type="domain" description="SusD-like N-terminal" evidence="8">
    <location>
        <begin position="94"/>
        <end position="207"/>
    </location>
</feature>
<reference evidence="9" key="2">
    <citation type="submission" date="2021-04" db="EMBL/GenBank/DDBJ databases">
        <authorList>
            <person name="Gilroy R."/>
        </authorList>
    </citation>
    <scope>NUCLEOTIDE SEQUENCE</scope>
    <source>
        <strain evidence="9">ChiHecec3B27-8219</strain>
    </source>
</reference>
<keyword evidence="3 6" id="KW-0732">Signal</keyword>
<dbReference type="Proteomes" id="UP000824055">
    <property type="component" value="Unassembled WGS sequence"/>
</dbReference>
<organism evidence="9 10">
    <name type="scientific">Candidatus Prevotella avicola</name>
    <dbReference type="NCBI Taxonomy" id="2838738"/>
    <lineage>
        <taxon>Bacteria</taxon>
        <taxon>Pseudomonadati</taxon>
        <taxon>Bacteroidota</taxon>
        <taxon>Bacteroidia</taxon>
        <taxon>Bacteroidales</taxon>
        <taxon>Prevotellaceae</taxon>
        <taxon>Prevotella</taxon>
    </lineage>
</organism>
<dbReference type="EMBL" id="DXBE01000049">
    <property type="protein sequence ID" value="HIZ69557.1"/>
    <property type="molecule type" value="Genomic_DNA"/>
</dbReference>
<evidence type="ECO:0000259" key="8">
    <source>
        <dbReference type="Pfam" id="PF14322"/>
    </source>
</evidence>
<dbReference type="Gene3D" id="1.25.40.390">
    <property type="match status" value="1"/>
</dbReference>
<dbReference type="InterPro" id="IPR011990">
    <property type="entry name" value="TPR-like_helical_dom_sf"/>
</dbReference>
<sequence length="485" mass="52342">MKIIKFLTIGLVLAFGFSACSLDSTNYDDSDSGSAFTNLRSVQSGTTGVYYWTGHYAFLGNYAVSLGDFCAGVSAGSSSSGHFYALSSFAFSDTQAELSNVWNAGYKIITNATRTINGANHLIESGAIVESEHPEAYAYIGQCYALKALAAYYLVNYYALPYSSANASTPGILLVDEEVPSADQQVSRATVQQTYDQIVKDITSAENAFDLAGTAGINAATGGENAFYMTPMGLAGLKARVYMALGQYEIAEEAAKEALDLKGATGDASDNVPSDADYLTMWTSLNESDEDLFTVKKSSEDNLSANALNTLYGSYYCTLQNAALNMLGNKDIRRDLTHAGDKGGTTTAKYDGIATSATTSNIPVMRKSEMSLIIAECEARAGHITQAQNYLFYTAKRDKSITAPTDLPSTTAELLEFISEERIREFMGEGHRFIDARRMGDIVTMDGFNPWDIQKFVFPIPAGEINSGFGTTQNEGWSGNMPTRN</sequence>
<evidence type="ECO:0000256" key="3">
    <source>
        <dbReference type="ARBA" id="ARBA00022729"/>
    </source>
</evidence>
<keyword evidence="4" id="KW-0472">Membrane</keyword>
<dbReference type="Gene3D" id="2.20.20.130">
    <property type="match status" value="1"/>
</dbReference>
<name>A0A9D2FZB2_9BACT</name>
<evidence type="ECO:0000259" key="7">
    <source>
        <dbReference type="Pfam" id="PF07980"/>
    </source>
</evidence>
<dbReference type="Gene3D" id="1.25.40.900">
    <property type="match status" value="1"/>
</dbReference>
<evidence type="ECO:0000256" key="4">
    <source>
        <dbReference type="ARBA" id="ARBA00023136"/>
    </source>
</evidence>
<dbReference type="Pfam" id="PF07980">
    <property type="entry name" value="SusD_RagB"/>
    <property type="match status" value="1"/>
</dbReference>
<evidence type="ECO:0000313" key="10">
    <source>
        <dbReference type="Proteomes" id="UP000824055"/>
    </source>
</evidence>
<accession>A0A9D2FZB2</accession>
<comment type="subcellular location">
    <subcellularLocation>
        <location evidence="1">Cell outer membrane</location>
    </subcellularLocation>
</comment>
<evidence type="ECO:0000256" key="1">
    <source>
        <dbReference type="ARBA" id="ARBA00004442"/>
    </source>
</evidence>
<reference evidence="9" key="1">
    <citation type="journal article" date="2021" name="PeerJ">
        <title>Extensive microbial diversity within the chicken gut microbiome revealed by metagenomics and culture.</title>
        <authorList>
            <person name="Gilroy R."/>
            <person name="Ravi A."/>
            <person name="Getino M."/>
            <person name="Pursley I."/>
            <person name="Horton D.L."/>
            <person name="Alikhan N.F."/>
            <person name="Baker D."/>
            <person name="Gharbi K."/>
            <person name="Hall N."/>
            <person name="Watson M."/>
            <person name="Adriaenssens E.M."/>
            <person name="Foster-Nyarko E."/>
            <person name="Jarju S."/>
            <person name="Secka A."/>
            <person name="Antonio M."/>
            <person name="Oren A."/>
            <person name="Chaudhuri R.R."/>
            <person name="La Ragione R."/>
            <person name="Hildebrand F."/>
            <person name="Pallen M.J."/>
        </authorList>
    </citation>
    <scope>NUCLEOTIDE SEQUENCE</scope>
    <source>
        <strain evidence="9">ChiHecec3B27-8219</strain>
    </source>
</reference>
<protein>
    <submittedName>
        <fullName evidence="9">RagB/SusD family nutrient uptake outer membrane protein</fullName>
    </submittedName>
</protein>
<proteinExistence type="inferred from homology"/>
<comment type="similarity">
    <text evidence="2">Belongs to the SusD family.</text>
</comment>
<dbReference type="InterPro" id="IPR012944">
    <property type="entry name" value="SusD_RagB_dom"/>
</dbReference>
<dbReference type="AlphaFoldDB" id="A0A9D2FZB2"/>
<evidence type="ECO:0000313" key="9">
    <source>
        <dbReference type="EMBL" id="HIZ69557.1"/>
    </source>
</evidence>
<gene>
    <name evidence="9" type="ORF">H9966_06735</name>
</gene>
<evidence type="ECO:0000256" key="5">
    <source>
        <dbReference type="ARBA" id="ARBA00023237"/>
    </source>
</evidence>